<reference evidence="1 2" key="1">
    <citation type="journal article" date="2016" name="Proc. Natl. Acad. Sci. U.S.A.">
        <title>Comparative genomics of biotechnologically important yeasts.</title>
        <authorList>
            <person name="Riley R."/>
            <person name="Haridas S."/>
            <person name="Wolfe K.H."/>
            <person name="Lopes M.R."/>
            <person name="Hittinger C.T."/>
            <person name="Goeker M."/>
            <person name="Salamov A.A."/>
            <person name="Wisecaver J.H."/>
            <person name="Long T.M."/>
            <person name="Calvey C.H."/>
            <person name="Aerts A.L."/>
            <person name="Barry K.W."/>
            <person name="Choi C."/>
            <person name="Clum A."/>
            <person name="Coughlan A.Y."/>
            <person name="Deshpande S."/>
            <person name="Douglass A.P."/>
            <person name="Hanson S.J."/>
            <person name="Klenk H.-P."/>
            <person name="LaButti K.M."/>
            <person name="Lapidus A."/>
            <person name="Lindquist E.A."/>
            <person name="Lipzen A.M."/>
            <person name="Meier-Kolthoff J.P."/>
            <person name="Ohm R.A."/>
            <person name="Otillar R.P."/>
            <person name="Pangilinan J.L."/>
            <person name="Peng Y."/>
            <person name="Rokas A."/>
            <person name="Rosa C.A."/>
            <person name="Scheuner C."/>
            <person name="Sibirny A.A."/>
            <person name="Slot J.C."/>
            <person name="Stielow J.B."/>
            <person name="Sun H."/>
            <person name="Kurtzman C.P."/>
            <person name="Blackwell M."/>
            <person name="Grigoriev I.V."/>
            <person name="Jeffries T.W."/>
        </authorList>
    </citation>
    <scope>NUCLEOTIDE SEQUENCE [LARGE SCALE GENOMIC DNA]</scope>
    <source>
        <strain evidence="1 2">NRRL Y-2026</strain>
    </source>
</reference>
<dbReference type="EMBL" id="KV454005">
    <property type="protein sequence ID" value="ODQ45080.1"/>
    <property type="molecule type" value="Genomic_DNA"/>
</dbReference>
<proteinExistence type="predicted"/>
<name>A0A1E3NG14_9ASCO</name>
<evidence type="ECO:0000313" key="2">
    <source>
        <dbReference type="Proteomes" id="UP000094455"/>
    </source>
</evidence>
<organism evidence="1 2">
    <name type="scientific">Pichia membranifaciens NRRL Y-2026</name>
    <dbReference type="NCBI Taxonomy" id="763406"/>
    <lineage>
        <taxon>Eukaryota</taxon>
        <taxon>Fungi</taxon>
        <taxon>Dikarya</taxon>
        <taxon>Ascomycota</taxon>
        <taxon>Saccharomycotina</taxon>
        <taxon>Pichiomycetes</taxon>
        <taxon>Pichiales</taxon>
        <taxon>Pichiaceae</taxon>
        <taxon>Pichia</taxon>
    </lineage>
</organism>
<gene>
    <name evidence="1" type="ORF">PICMEDRAFT_17577</name>
</gene>
<dbReference type="Proteomes" id="UP000094455">
    <property type="component" value="Unassembled WGS sequence"/>
</dbReference>
<dbReference type="AlphaFoldDB" id="A0A1E3NG14"/>
<sequence length="66" mass="7403">MHCMNTTRSRKCTLTIVSDAETTSLVSISNSMASPKTPCFCWRHLRIASFHVFTSACSVPVLSYWC</sequence>
<dbReference type="GeneID" id="30178339"/>
<evidence type="ECO:0000313" key="1">
    <source>
        <dbReference type="EMBL" id="ODQ45080.1"/>
    </source>
</evidence>
<dbReference type="RefSeq" id="XP_019016193.1">
    <property type="nucleotide sequence ID" value="XM_019161652.1"/>
</dbReference>
<accession>A0A1E3NG14</accession>
<protein>
    <submittedName>
        <fullName evidence="1">Uncharacterized protein</fullName>
    </submittedName>
</protein>
<keyword evidence="2" id="KW-1185">Reference proteome</keyword>